<feature type="domain" description="MurNAc-LAA" evidence="5">
    <location>
        <begin position="377"/>
        <end position="485"/>
    </location>
</feature>
<organism evidence="6 7">
    <name type="scientific">Hymenobacter taeanensis</name>
    <dbReference type="NCBI Taxonomy" id="2735321"/>
    <lineage>
        <taxon>Bacteria</taxon>
        <taxon>Pseudomonadati</taxon>
        <taxon>Bacteroidota</taxon>
        <taxon>Cytophagia</taxon>
        <taxon>Cytophagales</taxon>
        <taxon>Hymenobacteraceae</taxon>
        <taxon>Hymenobacter</taxon>
    </lineage>
</organism>
<evidence type="ECO:0000313" key="6">
    <source>
        <dbReference type="EMBL" id="QJX46568.1"/>
    </source>
</evidence>
<evidence type="ECO:0000313" key="7">
    <source>
        <dbReference type="Proteomes" id="UP000501623"/>
    </source>
</evidence>
<comment type="catalytic activity">
    <reaction evidence="1">
        <text>Hydrolyzes the link between N-acetylmuramoyl residues and L-amino acid residues in certain cell-wall glycopeptides.</text>
        <dbReference type="EC" id="3.5.1.28"/>
    </reaction>
</comment>
<dbReference type="EMBL" id="CP053538">
    <property type="protein sequence ID" value="QJX46568.1"/>
    <property type="molecule type" value="Genomic_DNA"/>
</dbReference>
<dbReference type="Pfam" id="PF01520">
    <property type="entry name" value="Amidase_3"/>
    <property type="match status" value="1"/>
</dbReference>
<dbReference type="InterPro" id="IPR021731">
    <property type="entry name" value="AMIN_dom"/>
</dbReference>
<dbReference type="PANTHER" id="PTHR30404">
    <property type="entry name" value="N-ACETYLMURAMOYL-L-ALANINE AMIDASE"/>
    <property type="match status" value="1"/>
</dbReference>
<evidence type="ECO:0000256" key="2">
    <source>
        <dbReference type="ARBA" id="ARBA00011901"/>
    </source>
</evidence>
<dbReference type="RefSeq" id="WP_171590677.1">
    <property type="nucleotide sequence ID" value="NZ_CP053538.1"/>
</dbReference>
<reference evidence="6 7" key="1">
    <citation type="submission" date="2020-05" db="EMBL/GenBank/DDBJ databases">
        <title>Complete genome sequence of Hymenobacter sp. TS19 in Coasted Sand Dune.</title>
        <authorList>
            <person name="Lee J.-H."/>
            <person name="Jung J.-H."/>
            <person name="Jeong S."/>
            <person name="Zhao L."/>
            <person name="Kim M.-K."/>
            <person name="Seo H.-S."/>
            <person name="Lim S."/>
        </authorList>
    </citation>
    <scope>NUCLEOTIDE SEQUENCE [LARGE SCALE GENOMIC DNA]</scope>
    <source>
        <strain evidence="6 7">TS19</strain>
    </source>
</reference>
<dbReference type="GO" id="GO:0009253">
    <property type="term" value="P:peptidoglycan catabolic process"/>
    <property type="evidence" value="ECO:0007669"/>
    <property type="project" value="InterPro"/>
</dbReference>
<name>A0A6M6BFF7_9BACT</name>
<keyword evidence="4" id="KW-0732">Signal</keyword>
<dbReference type="GO" id="GO:0008745">
    <property type="term" value="F:N-acetylmuramoyl-L-alanine amidase activity"/>
    <property type="evidence" value="ECO:0007669"/>
    <property type="project" value="UniProtKB-EC"/>
</dbReference>
<dbReference type="SUPFAM" id="SSF53187">
    <property type="entry name" value="Zn-dependent exopeptidases"/>
    <property type="match status" value="1"/>
</dbReference>
<evidence type="ECO:0000256" key="1">
    <source>
        <dbReference type="ARBA" id="ARBA00001561"/>
    </source>
</evidence>
<dbReference type="AlphaFoldDB" id="A0A6M6BFF7"/>
<dbReference type="PANTHER" id="PTHR30404:SF0">
    <property type="entry name" value="N-ACETYLMURAMOYL-L-ALANINE AMIDASE AMIC"/>
    <property type="match status" value="1"/>
</dbReference>
<keyword evidence="3" id="KW-0378">Hydrolase</keyword>
<feature type="chain" id="PRO_5027043301" description="N-acetylmuramoyl-L-alanine amidase" evidence="4">
    <location>
        <begin position="26"/>
        <end position="506"/>
    </location>
</feature>
<feature type="signal peptide" evidence="4">
    <location>
        <begin position="1"/>
        <end position="25"/>
    </location>
</feature>
<dbReference type="KEGG" id="hts:HMJ29_06295"/>
<dbReference type="SMART" id="SM00646">
    <property type="entry name" value="Ami_3"/>
    <property type="match status" value="1"/>
</dbReference>
<accession>A0A6M6BFF7</accession>
<protein>
    <recommendedName>
        <fullName evidence="2">N-acetylmuramoyl-L-alanine amidase</fullName>
        <ecNumber evidence="2">3.5.1.28</ecNumber>
    </recommendedName>
</protein>
<keyword evidence="7" id="KW-1185">Reference proteome</keyword>
<evidence type="ECO:0000256" key="4">
    <source>
        <dbReference type="SAM" id="SignalP"/>
    </source>
</evidence>
<dbReference type="InterPro" id="IPR002508">
    <property type="entry name" value="MurNAc-LAA_cat"/>
</dbReference>
<dbReference type="EC" id="3.5.1.28" evidence="2"/>
<dbReference type="InterPro" id="IPR050695">
    <property type="entry name" value="N-acetylmuramoyl_amidase_3"/>
</dbReference>
<dbReference type="CDD" id="cd02696">
    <property type="entry name" value="MurNAc-LAA"/>
    <property type="match status" value="1"/>
</dbReference>
<dbReference type="Gene3D" id="3.40.630.40">
    <property type="entry name" value="Zn-dependent exopeptidases"/>
    <property type="match status" value="1"/>
</dbReference>
<dbReference type="GO" id="GO:0030288">
    <property type="term" value="C:outer membrane-bounded periplasmic space"/>
    <property type="evidence" value="ECO:0007669"/>
    <property type="project" value="TreeGrafter"/>
</dbReference>
<dbReference type="Pfam" id="PF11741">
    <property type="entry name" value="AMIN"/>
    <property type="match status" value="1"/>
</dbReference>
<sequence>MKILHKLISGLALAGSLLMGATAWAQQSRLIETAETVPAANQWLSPGDRLQVRVVGQPGARVTFLNGQPLTELAPALTNGKRGIYQGTYLVQPTDTLQDRPISFQLLTPDSLTATARSKNTIRFLNPSVPVLATTRGPLAYLNYGLGEDRLGGAKLGYLDSLVVLHLTGRVGDLYRVQLSRHQTAWVPQEVVRLLPPGGFVPASLTGSWSVQGDSLLDYVRVPLTARLPYRSQLLTKPSRLVVDIYGATSNTNWITQRAGLQELGDVTYEQIEPDVVRMVLHLRHRQSWGYHIGYRGNVLEIQVRRPPQKLRLRGLTIAVDAGHGGSNGGATGASGAREKDLTLAIARQLRRELEQAGALVLMTRDQDVTVENGARVQLLRQRQPHLLVSIHVNSSGSPTVRGTSTFYRYVAFRPLSVALYEQMLATGLPGFGNVGNFNFGLNGPTEYPNALVETAFVSNPEDEKLLVSAEFQQRMAKAMRQGIENFLKGCRAKGPKGWLLGQSAE</sequence>
<gene>
    <name evidence="6" type="ORF">HMJ29_06295</name>
</gene>
<evidence type="ECO:0000256" key="3">
    <source>
        <dbReference type="ARBA" id="ARBA00022801"/>
    </source>
</evidence>
<evidence type="ECO:0000259" key="5">
    <source>
        <dbReference type="SMART" id="SM00646"/>
    </source>
</evidence>
<dbReference type="Gene3D" id="2.60.40.3500">
    <property type="match status" value="1"/>
</dbReference>
<proteinExistence type="predicted"/>
<dbReference type="Proteomes" id="UP000501623">
    <property type="component" value="Chromosome"/>
</dbReference>